<proteinExistence type="predicted"/>
<reference evidence="1" key="1">
    <citation type="submission" date="2019-08" db="EMBL/GenBank/DDBJ databases">
        <authorList>
            <person name="Kucharzyk K."/>
            <person name="Murdoch R.W."/>
            <person name="Higgins S."/>
            <person name="Loffler F."/>
        </authorList>
    </citation>
    <scope>NUCLEOTIDE SEQUENCE</scope>
</reference>
<name>A0A645ECU9_9ZZZZ</name>
<comment type="caution">
    <text evidence="1">The sequence shown here is derived from an EMBL/GenBank/DDBJ whole genome shotgun (WGS) entry which is preliminary data.</text>
</comment>
<organism evidence="1">
    <name type="scientific">bioreactor metagenome</name>
    <dbReference type="NCBI Taxonomy" id="1076179"/>
    <lineage>
        <taxon>unclassified sequences</taxon>
        <taxon>metagenomes</taxon>
        <taxon>ecological metagenomes</taxon>
    </lineage>
</organism>
<protein>
    <submittedName>
        <fullName evidence="1">Uncharacterized protein</fullName>
    </submittedName>
</protein>
<accession>A0A645ECU9</accession>
<evidence type="ECO:0000313" key="1">
    <source>
        <dbReference type="EMBL" id="MPM98573.1"/>
    </source>
</evidence>
<dbReference type="EMBL" id="VSSQ01044721">
    <property type="protein sequence ID" value="MPM98573.1"/>
    <property type="molecule type" value="Genomic_DNA"/>
</dbReference>
<gene>
    <name evidence="1" type="ORF">SDC9_145761</name>
</gene>
<sequence length="73" mass="8027">MTAAGCLWQPCRLLLLHKKAYQGLNRDAGDNFGGIFFRKLLGDFCDLGEIAAVGGEQHDIFEAVAYKGRNVIL</sequence>
<dbReference type="AlphaFoldDB" id="A0A645ECU9"/>